<dbReference type="HOGENOM" id="CLU_009958_4_2_1"/>
<dbReference type="Gene3D" id="3.30.420.40">
    <property type="match status" value="2"/>
</dbReference>
<name>A0A0C3E3T5_9AGAM</name>
<dbReference type="Gene3D" id="3.90.640.10">
    <property type="entry name" value="Actin, Chain A, domain 4"/>
    <property type="match status" value="1"/>
</dbReference>
<evidence type="ECO:0000313" key="1">
    <source>
        <dbReference type="EMBL" id="KIM67485.1"/>
    </source>
</evidence>
<dbReference type="PANTHER" id="PTHR14187">
    <property type="entry name" value="ALPHA KINASE/ELONGATION FACTOR 2 KINASE"/>
    <property type="match status" value="1"/>
</dbReference>
<accession>A0A0C3E3T5</accession>
<dbReference type="OrthoDB" id="2963168at2759"/>
<keyword evidence="2" id="KW-1185">Reference proteome</keyword>
<organism evidence="1 2">
    <name type="scientific">Scleroderma citrinum Foug A</name>
    <dbReference type="NCBI Taxonomy" id="1036808"/>
    <lineage>
        <taxon>Eukaryota</taxon>
        <taxon>Fungi</taxon>
        <taxon>Dikarya</taxon>
        <taxon>Basidiomycota</taxon>
        <taxon>Agaricomycotina</taxon>
        <taxon>Agaricomycetes</taxon>
        <taxon>Agaricomycetidae</taxon>
        <taxon>Boletales</taxon>
        <taxon>Sclerodermatineae</taxon>
        <taxon>Sclerodermataceae</taxon>
        <taxon>Scleroderma</taxon>
    </lineage>
</organism>
<dbReference type="Proteomes" id="UP000053989">
    <property type="component" value="Unassembled WGS sequence"/>
</dbReference>
<evidence type="ECO:0000313" key="2">
    <source>
        <dbReference type="Proteomes" id="UP000053989"/>
    </source>
</evidence>
<reference evidence="1 2" key="1">
    <citation type="submission" date="2014-04" db="EMBL/GenBank/DDBJ databases">
        <authorList>
            <consortium name="DOE Joint Genome Institute"/>
            <person name="Kuo A."/>
            <person name="Kohler A."/>
            <person name="Nagy L.G."/>
            <person name="Floudas D."/>
            <person name="Copeland A."/>
            <person name="Barry K.W."/>
            <person name="Cichocki N."/>
            <person name="Veneault-Fourrey C."/>
            <person name="LaButti K."/>
            <person name="Lindquist E.A."/>
            <person name="Lipzen A."/>
            <person name="Lundell T."/>
            <person name="Morin E."/>
            <person name="Murat C."/>
            <person name="Sun H."/>
            <person name="Tunlid A."/>
            <person name="Henrissat B."/>
            <person name="Grigoriev I.V."/>
            <person name="Hibbett D.S."/>
            <person name="Martin F."/>
            <person name="Nordberg H.P."/>
            <person name="Cantor M.N."/>
            <person name="Hua S.X."/>
        </authorList>
    </citation>
    <scope>NUCLEOTIDE SEQUENCE [LARGE SCALE GENOMIC DNA]</scope>
    <source>
        <strain evidence="1 2">Foug A</strain>
    </source>
</reference>
<dbReference type="SUPFAM" id="SSF53067">
    <property type="entry name" value="Actin-like ATPase domain"/>
    <property type="match status" value="2"/>
</dbReference>
<reference evidence="2" key="2">
    <citation type="submission" date="2015-01" db="EMBL/GenBank/DDBJ databases">
        <title>Evolutionary Origins and Diversification of the Mycorrhizal Mutualists.</title>
        <authorList>
            <consortium name="DOE Joint Genome Institute"/>
            <consortium name="Mycorrhizal Genomics Consortium"/>
            <person name="Kohler A."/>
            <person name="Kuo A."/>
            <person name="Nagy L.G."/>
            <person name="Floudas D."/>
            <person name="Copeland A."/>
            <person name="Barry K.W."/>
            <person name="Cichocki N."/>
            <person name="Veneault-Fourrey C."/>
            <person name="LaButti K."/>
            <person name="Lindquist E.A."/>
            <person name="Lipzen A."/>
            <person name="Lundell T."/>
            <person name="Morin E."/>
            <person name="Murat C."/>
            <person name="Riley R."/>
            <person name="Ohm R."/>
            <person name="Sun H."/>
            <person name="Tunlid A."/>
            <person name="Henrissat B."/>
            <person name="Grigoriev I.V."/>
            <person name="Hibbett D.S."/>
            <person name="Martin F."/>
        </authorList>
    </citation>
    <scope>NUCLEOTIDE SEQUENCE [LARGE SCALE GENOMIC DNA]</scope>
    <source>
        <strain evidence="2">Foug A</strain>
    </source>
</reference>
<sequence>MKQTSDVRKPYSGSTRSLVLALDVGTTFSGVSYTIMEPGEIPKIYGVTRFPGQEHVAGNCKIPSILYYDQNGTVMAAGAEAESASIVSQAEDDYWIKAELFKLRLRPKAMKLDMNGMRLGALPRNKTPVDVFGDFLHYLFRCTKSFIIDTHANGETLWRAVEHGIEFVLSHPNGWEGAQQTKMRRAAIYGGLIPDTDEGRARIRFVTEGEASLHACVQSGLAADVLSNPSKHGFLVADAGGGTLDISSYAVRGTQPLVIEEIAPPDCIFAGSVFVSRRAREFFAEKLKNSKYGTSDAIEHITKRFDETTKRLFRDKNEIQWVPFGSPLDKDLSVGIRGGSLKLTGAEVAELFEPSVQAAVASIKAQVEASQGIIKSVWLVGGFAASPWLFSQLQERLAPLNIRVSRPDSQTSKAVADGALGFYCDHHVSARVSKFMYGVEYLREFDPNDSEHVSRKDRLCELPSGPRLLPDAFDCILARSVKVKESTVFTRKYCTELTNLSTLSVFEVEIWCFRGGDVVPLWIHRQAEDFSTLCVVRADLSPLSGSAEPKQGKNSKTYWTIVFSVEIHFGLTEFKARIKWNDNVCLFFHSRSLCM</sequence>
<dbReference type="STRING" id="1036808.A0A0C3E3T5"/>
<gene>
    <name evidence="1" type="ORF">SCLCIDRAFT_1192088</name>
</gene>
<dbReference type="PANTHER" id="PTHR14187:SF5">
    <property type="entry name" value="HEAT SHOCK 70 KDA PROTEIN 12A"/>
    <property type="match status" value="1"/>
</dbReference>
<dbReference type="AlphaFoldDB" id="A0A0C3E3T5"/>
<dbReference type="InterPro" id="IPR043129">
    <property type="entry name" value="ATPase_NBD"/>
</dbReference>
<proteinExistence type="predicted"/>
<dbReference type="InParanoid" id="A0A0C3E3T5"/>
<dbReference type="CDD" id="cd10170">
    <property type="entry name" value="ASKHA_NBD_HSP70"/>
    <property type="match status" value="1"/>
</dbReference>
<protein>
    <submittedName>
        <fullName evidence="1">Uncharacterized protein</fullName>
    </submittedName>
</protein>
<dbReference type="EMBL" id="KN822012">
    <property type="protein sequence ID" value="KIM67485.1"/>
    <property type="molecule type" value="Genomic_DNA"/>
</dbReference>